<keyword evidence="4" id="KW-1185">Reference proteome</keyword>
<evidence type="ECO:0000256" key="2">
    <source>
        <dbReference type="SAM" id="Phobius"/>
    </source>
</evidence>
<gene>
    <name evidence="3" type="ORF">OUZ56_031965</name>
</gene>
<organism evidence="3 4">
    <name type="scientific">Daphnia magna</name>
    <dbReference type="NCBI Taxonomy" id="35525"/>
    <lineage>
        <taxon>Eukaryota</taxon>
        <taxon>Metazoa</taxon>
        <taxon>Ecdysozoa</taxon>
        <taxon>Arthropoda</taxon>
        <taxon>Crustacea</taxon>
        <taxon>Branchiopoda</taxon>
        <taxon>Diplostraca</taxon>
        <taxon>Cladocera</taxon>
        <taxon>Anomopoda</taxon>
        <taxon>Daphniidae</taxon>
        <taxon>Daphnia</taxon>
    </lineage>
</organism>
<reference evidence="3 4" key="1">
    <citation type="journal article" date="2023" name="Nucleic Acids Res.">
        <title>The hologenome of Daphnia magna reveals possible DNA methylation and microbiome-mediated evolution of the host genome.</title>
        <authorList>
            <person name="Chaturvedi A."/>
            <person name="Li X."/>
            <person name="Dhandapani V."/>
            <person name="Marshall H."/>
            <person name="Kissane S."/>
            <person name="Cuenca-Cambronero M."/>
            <person name="Asole G."/>
            <person name="Calvet F."/>
            <person name="Ruiz-Romero M."/>
            <person name="Marangio P."/>
            <person name="Guigo R."/>
            <person name="Rago D."/>
            <person name="Mirbahai L."/>
            <person name="Eastwood N."/>
            <person name="Colbourne J.K."/>
            <person name="Zhou J."/>
            <person name="Mallon E."/>
            <person name="Orsini L."/>
        </authorList>
    </citation>
    <scope>NUCLEOTIDE SEQUENCE [LARGE SCALE GENOMIC DNA]</scope>
    <source>
        <strain evidence="3">LRV0_1</strain>
    </source>
</reference>
<evidence type="ECO:0000256" key="1">
    <source>
        <dbReference type="SAM" id="MobiDB-lite"/>
    </source>
</evidence>
<evidence type="ECO:0000313" key="4">
    <source>
        <dbReference type="Proteomes" id="UP001234178"/>
    </source>
</evidence>
<accession>A0ABQ9ZVT4</accession>
<feature type="transmembrane region" description="Helical" evidence="2">
    <location>
        <begin position="59"/>
        <end position="76"/>
    </location>
</feature>
<keyword evidence="2" id="KW-0812">Transmembrane</keyword>
<comment type="caution">
    <text evidence="3">The sequence shown here is derived from an EMBL/GenBank/DDBJ whole genome shotgun (WGS) entry which is preliminary data.</text>
</comment>
<proteinExistence type="predicted"/>
<feature type="region of interest" description="Disordered" evidence="1">
    <location>
        <begin position="1"/>
        <end position="20"/>
    </location>
</feature>
<keyword evidence="2" id="KW-0472">Membrane</keyword>
<evidence type="ECO:0000313" key="3">
    <source>
        <dbReference type="EMBL" id="KAK4017007.1"/>
    </source>
</evidence>
<keyword evidence="2" id="KW-1133">Transmembrane helix</keyword>
<protein>
    <submittedName>
        <fullName evidence="3">Uncharacterized protein</fullName>
    </submittedName>
</protein>
<sequence>MVESKQAKGGGRAQHVEPRENGTKISHSDISYTLAHGSLPFAFIRERCPQTGMNNTKKSFLFLGIPSSVIILTAFLKQKNLFRTKRWGSIKWPVNLHQFHKPMIFTNEIELCTFTLSVTLILNHSIA</sequence>
<dbReference type="Proteomes" id="UP001234178">
    <property type="component" value="Unassembled WGS sequence"/>
</dbReference>
<name>A0ABQ9ZVT4_9CRUS</name>
<dbReference type="EMBL" id="JAOYFB010000005">
    <property type="protein sequence ID" value="KAK4017007.1"/>
    <property type="molecule type" value="Genomic_DNA"/>
</dbReference>